<reference evidence="1 2" key="1">
    <citation type="submission" date="2020-08" db="EMBL/GenBank/DDBJ databases">
        <authorList>
            <person name="Koutsovoulos G."/>
            <person name="Danchin GJ E."/>
        </authorList>
    </citation>
    <scope>NUCLEOTIDE SEQUENCE [LARGE SCALE GENOMIC DNA]</scope>
</reference>
<proteinExistence type="predicted"/>
<evidence type="ECO:0000313" key="2">
    <source>
        <dbReference type="Proteomes" id="UP000580250"/>
    </source>
</evidence>
<dbReference type="EMBL" id="CAJEWN010002768">
    <property type="protein sequence ID" value="CAD2205210.1"/>
    <property type="molecule type" value="Genomic_DNA"/>
</dbReference>
<evidence type="ECO:0000313" key="1">
    <source>
        <dbReference type="EMBL" id="CAD2205210.1"/>
    </source>
</evidence>
<accession>A0A6V7Y0R3</accession>
<dbReference type="AlphaFoldDB" id="A0A6V7Y0R3"/>
<gene>
    <name evidence="1" type="ORF">MENT_LOCUS59010</name>
</gene>
<organism evidence="1 2">
    <name type="scientific">Meloidogyne enterolobii</name>
    <name type="common">Root-knot nematode worm</name>
    <name type="synonym">Meloidogyne mayaguensis</name>
    <dbReference type="NCBI Taxonomy" id="390850"/>
    <lineage>
        <taxon>Eukaryota</taxon>
        <taxon>Metazoa</taxon>
        <taxon>Ecdysozoa</taxon>
        <taxon>Nematoda</taxon>
        <taxon>Chromadorea</taxon>
        <taxon>Rhabditida</taxon>
        <taxon>Tylenchina</taxon>
        <taxon>Tylenchomorpha</taxon>
        <taxon>Tylenchoidea</taxon>
        <taxon>Meloidogynidae</taxon>
        <taxon>Meloidogyninae</taxon>
        <taxon>Meloidogyne</taxon>
    </lineage>
</organism>
<comment type="caution">
    <text evidence="1">The sequence shown here is derived from an EMBL/GenBank/DDBJ whole genome shotgun (WGS) entry which is preliminary data.</text>
</comment>
<dbReference type="Proteomes" id="UP000580250">
    <property type="component" value="Unassembled WGS sequence"/>
</dbReference>
<name>A0A6V7Y0R3_MELEN</name>
<protein>
    <submittedName>
        <fullName evidence="1">Uncharacterized protein</fullName>
    </submittedName>
</protein>
<sequence>MSRHDSRKSGIPDVLWSGIRFHEIRDLFLLGNSRFRFPKFSVICWRLSLKNWRTI</sequence>